<dbReference type="InterPro" id="IPR015422">
    <property type="entry name" value="PyrdxlP-dep_Trfase_small"/>
</dbReference>
<reference evidence="21" key="1">
    <citation type="submission" date="2022-01" db="EMBL/GenBank/DDBJ databases">
        <authorList>
            <person name="Braso-Vives M."/>
        </authorList>
    </citation>
    <scope>NUCLEOTIDE SEQUENCE</scope>
</reference>
<evidence type="ECO:0000256" key="9">
    <source>
        <dbReference type="ARBA" id="ARBA00022692"/>
    </source>
</evidence>
<dbReference type="GO" id="GO:0004758">
    <property type="term" value="F:serine C-palmitoyltransferase activity"/>
    <property type="evidence" value="ECO:0007669"/>
    <property type="project" value="UniProtKB-EC"/>
</dbReference>
<dbReference type="Pfam" id="PF00155">
    <property type="entry name" value="Aminotran_1_2"/>
    <property type="match status" value="1"/>
</dbReference>
<evidence type="ECO:0000256" key="12">
    <source>
        <dbReference type="ARBA" id="ARBA00022919"/>
    </source>
</evidence>
<keyword evidence="12" id="KW-0746">Sphingolipid metabolism</keyword>
<comment type="pathway">
    <text evidence="4">Lipid metabolism; sphingolipid metabolism.</text>
</comment>
<evidence type="ECO:0000256" key="14">
    <source>
        <dbReference type="ARBA" id="ARBA00023098"/>
    </source>
</evidence>
<dbReference type="OrthoDB" id="65434at2759"/>
<keyword evidence="15 19" id="KW-0472">Membrane</keyword>
<dbReference type="PANTHER" id="PTHR13693:SF3">
    <property type="entry name" value="LD36009P"/>
    <property type="match status" value="1"/>
</dbReference>
<dbReference type="Gene3D" id="3.40.640.10">
    <property type="entry name" value="Type I PLP-dependent aspartate aminotransferase-like (Major domain)"/>
    <property type="match status" value="1"/>
</dbReference>
<evidence type="ECO:0000256" key="17">
    <source>
        <dbReference type="ARBA" id="ARBA00048528"/>
    </source>
</evidence>
<dbReference type="InterPro" id="IPR050087">
    <property type="entry name" value="AON_synthase_class-II"/>
</dbReference>
<evidence type="ECO:0000256" key="3">
    <source>
        <dbReference type="ARBA" id="ARBA00004370"/>
    </source>
</evidence>
<dbReference type="EMBL" id="OV696688">
    <property type="protein sequence ID" value="CAH1256884.1"/>
    <property type="molecule type" value="Genomic_DNA"/>
</dbReference>
<name>A0A8J9ZK95_BRALA</name>
<dbReference type="AlphaFoldDB" id="A0A8J9ZK95"/>
<evidence type="ECO:0000313" key="21">
    <source>
        <dbReference type="EMBL" id="CAH1256884.1"/>
    </source>
</evidence>
<comment type="catalytic activity">
    <reaction evidence="17">
        <text>L-serine + hexadecanoyl-CoA + H(+) = 3-oxosphinganine + CO2 + CoA</text>
        <dbReference type="Rhea" id="RHEA:14761"/>
        <dbReference type="ChEBI" id="CHEBI:15378"/>
        <dbReference type="ChEBI" id="CHEBI:16526"/>
        <dbReference type="ChEBI" id="CHEBI:33384"/>
        <dbReference type="ChEBI" id="CHEBI:57287"/>
        <dbReference type="ChEBI" id="CHEBI:57379"/>
        <dbReference type="ChEBI" id="CHEBI:58299"/>
        <dbReference type="EC" id="2.3.1.50"/>
    </reaction>
</comment>
<dbReference type="GO" id="GO:0046512">
    <property type="term" value="P:sphingosine biosynthetic process"/>
    <property type="evidence" value="ECO:0007669"/>
    <property type="project" value="TreeGrafter"/>
</dbReference>
<protein>
    <recommendedName>
        <fullName evidence="7">serine C-palmitoyltransferase</fullName>
        <ecNumber evidence="7">2.3.1.50</ecNumber>
    </recommendedName>
</protein>
<dbReference type="Proteomes" id="UP000838412">
    <property type="component" value="Chromosome 3"/>
</dbReference>
<evidence type="ECO:0000256" key="8">
    <source>
        <dbReference type="ARBA" id="ARBA00022679"/>
    </source>
</evidence>
<evidence type="ECO:0000256" key="2">
    <source>
        <dbReference type="ARBA" id="ARBA00004240"/>
    </source>
</evidence>
<dbReference type="FunFam" id="3.40.640.10:FF:000047">
    <property type="entry name" value="serine palmitoyltransferase 2 isoform X1"/>
    <property type="match status" value="1"/>
</dbReference>
<dbReference type="InterPro" id="IPR015424">
    <property type="entry name" value="PyrdxlP-dep_Trfase"/>
</dbReference>
<evidence type="ECO:0000256" key="4">
    <source>
        <dbReference type="ARBA" id="ARBA00004760"/>
    </source>
</evidence>
<gene>
    <name evidence="21" type="primary">SPTLC2</name>
    <name evidence="21" type="ORF">BLAG_LOCUS14991</name>
</gene>
<evidence type="ECO:0000256" key="16">
    <source>
        <dbReference type="ARBA" id="ARBA00023315"/>
    </source>
</evidence>
<evidence type="ECO:0000256" key="13">
    <source>
        <dbReference type="ARBA" id="ARBA00022989"/>
    </source>
</evidence>
<comment type="subcellular location">
    <subcellularLocation>
        <location evidence="2">Endoplasmic reticulum</location>
    </subcellularLocation>
    <subcellularLocation>
        <location evidence="3">Membrane</location>
    </subcellularLocation>
</comment>
<comment type="pathway">
    <text evidence="5">Sphingolipid metabolism.</text>
</comment>
<dbReference type="GO" id="GO:0046513">
    <property type="term" value="P:ceramide biosynthetic process"/>
    <property type="evidence" value="ECO:0007669"/>
    <property type="project" value="TreeGrafter"/>
</dbReference>
<keyword evidence="8" id="KW-0808">Transferase</keyword>
<evidence type="ECO:0000259" key="20">
    <source>
        <dbReference type="Pfam" id="PF00155"/>
    </source>
</evidence>
<feature type="domain" description="Aminotransferase class I/classII large" evidence="20">
    <location>
        <begin position="113"/>
        <end position="473"/>
    </location>
</feature>
<evidence type="ECO:0000256" key="5">
    <source>
        <dbReference type="ARBA" id="ARBA00004991"/>
    </source>
</evidence>
<dbReference type="CDD" id="cd06454">
    <property type="entry name" value="KBL_like"/>
    <property type="match status" value="1"/>
</dbReference>
<dbReference type="SUPFAM" id="SSF53383">
    <property type="entry name" value="PLP-dependent transferases"/>
    <property type="match status" value="1"/>
</dbReference>
<keyword evidence="16" id="KW-0012">Acyltransferase</keyword>
<evidence type="ECO:0000256" key="10">
    <source>
        <dbReference type="ARBA" id="ARBA00022824"/>
    </source>
</evidence>
<evidence type="ECO:0000256" key="19">
    <source>
        <dbReference type="SAM" id="Phobius"/>
    </source>
</evidence>
<evidence type="ECO:0000256" key="6">
    <source>
        <dbReference type="ARBA" id="ARBA00008392"/>
    </source>
</evidence>
<keyword evidence="22" id="KW-1185">Reference proteome</keyword>
<keyword evidence="11 18" id="KW-0663">Pyridoxal phosphate</keyword>
<dbReference type="PANTHER" id="PTHR13693">
    <property type="entry name" value="CLASS II AMINOTRANSFERASE/8-AMINO-7-OXONONANOATE SYNTHASE"/>
    <property type="match status" value="1"/>
</dbReference>
<dbReference type="GO" id="GO:0005783">
    <property type="term" value="C:endoplasmic reticulum"/>
    <property type="evidence" value="ECO:0007669"/>
    <property type="project" value="UniProtKB-SubCell"/>
</dbReference>
<comment type="cofactor">
    <cofactor evidence="1 18">
        <name>pyridoxal 5'-phosphate</name>
        <dbReference type="ChEBI" id="CHEBI:597326"/>
    </cofactor>
</comment>
<proteinExistence type="inferred from homology"/>
<keyword evidence="9 19" id="KW-0812">Transmembrane</keyword>
<keyword evidence="13 19" id="KW-1133">Transmembrane helix</keyword>
<dbReference type="GO" id="GO:0016020">
    <property type="term" value="C:membrane"/>
    <property type="evidence" value="ECO:0007669"/>
    <property type="project" value="UniProtKB-SubCell"/>
</dbReference>
<evidence type="ECO:0000256" key="15">
    <source>
        <dbReference type="ARBA" id="ARBA00023136"/>
    </source>
</evidence>
<evidence type="ECO:0000313" key="22">
    <source>
        <dbReference type="Proteomes" id="UP000838412"/>
    </source>
</evidence>
<evidence type="ECO:0000256" key="18">
    <source>
        <dbReference type="RuleBase" id="RU003693"/>
    </source>
</evidence>
<sequence length="486" mass="54119">MGGRKSSKDYESTPFLAAWWTYLSLAILIAFGYLRDFLRRIGLDKNHSADERKNMKEFVPVSFESFVDRNILKRVNHCVSRPIISPPTVEVDVLERTSDDGNWHFRLTGRKTRCINLASYNYLGFAENEGPCVDATAHALQLYGAGVCSTRHELGNYRIHEELERTTARFLGVDDAITFGMGFCTNSMNIPVLVGGKGCLILSDEKNHASIVLGARLSGSVIKVFKHNDIDDLEEKLREAIINGRPKTHRAWRKILIIVEGIYSMEGSIVKLLDVIRLKKKYGAYLYLDEAHSIGALGETGRGVTEYWGVDPGDVDIMMGTFTKSFGAAGGYIAGSKELINHLRAYSHSTLYACSMSAPVAQQTISSMKIIMGEDGTDKGKLRIARLVTNTRYFRQRLREMGFIVCGDDDSPVVPLLVCVPAKILALVEDLFERNIACAPAVFPATPLTEGRIRMCISASHTRQMLDKVLDSISEVGDRMQLKYSL</sequence>
<evidence type="ECO:0000256" key="11">
    <source>
        <dbReference type="ARBA" id="ARBA00022898"/>
    </source>
</evidence>
<evidence type="ECO:0000256" key="7">
    <source>
        <dbReference type="ARBA" id="ARBA00013220"/>
    </source>
</evidence>
<keyword evidence="10" id="KW-0256">Endoplasmic reticulum</keyword>
<dbReference type="PROSITE" id="PS00599">
    <property type="entry name" value="AA_TRANSFER_CLASS_2"/>
    <property type="match status" value="1"/>
</dbReference>
<dbReference type="Gene3D" id="3.90.1150.10">
    <property type="entry name" value="Aspartate Aminotransferase, domain 1"/>
    <property type="match status" value="1"/>
</dbReference>
<organism evidence="21 22">
    <name type="scientific">Branchiostoma lanceolatum</name>
    <name type="common">Common lancelet</name>
    <name type="synonym">Amphioxus lanceolatum</name>
    <dbReference type="NCBI Taxonomy" id="7740"/>
    <lineage>
        <taxon>Eukaryota</taxon>
        <taxon>Metazoa</taxon>
        <taxon>Chordata</taxon>
        <taxon>Cephalochordata</taxon>
        <taxon>Leptocardii</taxon>
        <taxon>Amphioxiformes</taxon>
        <taxon>Branchiostomatidae</taxon>
        <taxon>Branchiostoma</taxon>
    </lineage>
</organism>
<dbReference type="InterPro" id="IPR001917">
    <property type="entry name" value="Aminotrans_II_pyridoxalP_BS"/>
</dbReference>
<dbReference type="EC" id="2.3.1.50" evidence="7"/>
<keyword evidence="14" id="KW-0443">Lipid metabolism</keyword>
<evidence type="ECO:0000256" key="1">
    <source>
        <dbReference type="ARBA" id="ARBA00001933"/>
    </source>
</evidence>
<dbReference type="GO" id="GO:0017059">
    <property type="term" value="C:serine palmitoyltransferase complex"/>
    <property type="evidence" value="ECO:0007669"/>
    <property type="project" value="TreeGrafter"/>
</dbReference>
<comment type="similarity">
    <text evidence="6 18">Belongs to the class-II pyridoxal-phosphate-dependent aminotransferase family.</text>
</comment>
<dbReference type="GO" id="GO:0030170">
    <property type="term" value="F:pyridoxal phosphate binding"/>
    <property type="evidence" value="ECO:0007669"/>
    <property type="project" value="InterPro"/>
</dbReference>
<dbReference type="InterPro" id="IPR015421">
    <property type="entry name" value="PyrdxlP-dep_Trfase_major"/>
</dbReference>
<dbReference type="InterPro" id="IPR004839">
    <property type="entry name" value="Aminotransferase_I/II_large"/>
</dbReference>
<feature type="transmembrane region" description="Helical" evidence="19">
    <location>
        <begin position="15"/>
        <end position="34"/>
    </location>
</feature>
<accession>A0A8J9ZK95</accession>